<dbReference type="RefSeq" id="XP_001733905.1">
    <property type="nucleotide sequence ID" value="XM_001733853.1"/>
</dbReference>
<dbReference type="GO" id="GO:0008180">
    <property type="term" value="C:COP9 signalosome"/>
    <property type="evidence" value="ECO:0007669"/>
    <property type="project" value="TreeGrafter"/>
</dbReference>
<dbReference type="AlphaFoldDB" id="B0E685"/>
<dbReference type="VEuPathDB" id="AmoebaDB:EDI_346160"/>
<keyword evidence="1" id="KW-0963">Cytoplasm</keyword>
<evidence type="ECO:0000313" key="3">
    <source>
        <dbReference type="EMBL" id="EDR29970.1"/>
    </source>
</evidence>
<dbReference type="InterPro" id="IPR050756">
    <property type="entry name" value="CSN3"/>
</dbReference>
<dbReference type="PANTHER" id="PTHR10758">
    <property type="entry name" value="26S PROTEASOME NON-ATPASE REGULATORY SUBUNIT 3/COP9 SIGNALOSOME COMPLEX SUBUNIT 3"/>
    <property type="match status" value="1"/>
</dbReference>
<dbReference type="OrthoDB" id="29061at2759"/>
<reference evidence="4" key="1">
    <citation type="submission" date="2007-12" db="EMBL/GenBank/DDBJ databases">
        <title>Annotation of Entamoeba dispar SAW760.</title>
        <authorList>
            <person name="Lorenzi H."/>
            <person name="Inman J."/>
            <person name="Schobel S."/>
            <person name="Amedeo P."/>
            <person name="Caler E."/>
        </authorList>
    </citation>
    <scope>NUCLEOTIDE SEQUENCE [LARGE SCALE GENOMIC DNA]</scope>
    <source>
        <strain evidence="4">ATCC PRA-260 / SAW760</strain>
    </source>
</reference>
<gene>
    <name evidence="3" type="ORF">EDI_346160</name>
</gene>
<evidence type="ECO:0000259" key="2">
    <source>
        <dbReference type="Pfam" id="PF22788"/>
    </source>
</evidence>
<dbReference type="GO" id="GO:0006511">
    <property type="term" value="P:ubiquitin-dependent protein catabolic process"/>
    <property type="evidence" value="ECO:0007669"/>
    <property type="project" value="TreeGrafter"/>
</dbReference>
<organism evidence="4">
    <name type="scientific">Entamoeba dispar (strain ATCC PRA-260 / SAW760)</name>
    <dbReference type="NCBI Taxonomy" id="370354"/>
    <lineage>
        <taxon>Eukaryota</taxon>
        <taxon>Amoebozoa</taxon>
        <taxon>Evosea</taxon>
        <taxon>Archamoebae</taxon>
        <taxon>Mastigamoebida</taxon>
        <taxon>Entamoebidae</taxon>
        <taxon>Entamoeba</taxon>
    </lineage>
</organism>
<dbReference type="KEGG" id="edi:EDI_346160"/>
<name>B0E685_ENTDS</name>
<dbReference type="PANTHER" id="PTHR10758:SF1">
    <property type="entry name" value="COP9 SIGNALOSOME COMPLEX SUBUNIT 3"/>
    <property type="match status" value="1"/>
</dbReference>
<sequence>MSSSNDLSNVLNKNQSTLFKEIKGLTFSPKTYEKYNELLEQYTISGYPSSHLLILKEQTRTLNDKNLTKMISSLKNYYENISPSMKKSLEPIFLETLQSIERFCQRQCSLLDKLTDLVCFLLNKVPCGVLSPYHALLAHILFAKKEYEHGQVLYLTKYHKVQQPMNSFTLQLFLYYSGCIALYNHDLQSAYFLFDQCITTPSKEITPQCIAAWKKESLLSLILNYSPYPISRQLNYFTNLYRPVLAYKEIQENFINGPEKVKFLIETFSLVLKQDGNLGLAKQILVSYIYLGINKVSKAFNSIMIETLAKRIHYEKNQLKVQLNKLIQKGLIKAQFDGDIIIFEEVKVKDQELVGLLFQLKECEQIYEEMKHHLTIREEEKGNLKEPIN</sequence>
<dbReference type="OMA" id="VECEAIF"/>
<dbReference type="GeneID" id="5878792"/>
<dbReference type="Proteomes" id="UP000008076">
    <property type="component" value="Unassembled WGS sequence"/>
</dbReference>
<protein>
    <recommendedName>
        <fullName evidence="2">COP9 signalosome complex subunit 3 N-terminal helical repeats domain-containing protein</fullName>
    </recommendedName>
</protein>
<dbReference type="eggNOG" id="KOG2582">
    <property type="taxonomic scope" value="Eukaryota"/>
</dbReference>
<accession>B0E685</accession>
<keyword evidence="4" id="KW-1185">Reference proteome</keyword>
<feature type="domain" description="COP9 signalosome complex subunit 3 N-terminal helical repeats" evidence="2">
    <location>
        <begin position="5"/>
        <end position="224"/>
    </location>
</feature>
<proteinExistence type="predicted"/>
<evidence type="ECO:0000313" key="4">
    <source>
        <dbReference type="Proteomes" id="UP000008076"/>
    </source>
</evidence>
<evidence type="ECO:0000256" key="1">
    <source>
        <dbReference type="ARBA" id="ARBA00022490"/>
    </source>
</evidence>
<dbReference type="EMBL" id="DS547863">
    <property type="protein sequence ID" value="EDR29970.1"/>
    <property type="molecule type" value="Genomic_DNA"/>
</dbReference>
<dbReference type="InterPro" id="IPR055089">
    <property type="entry name" value="COP9_N"/>
</dbReference>
<dbReference type="Pfam" id="PF22788">
    <property type="entry name" value="COP9_hel_rpt"/>
    <property type="match status" value="1"/>
</dbReference>